<dbReference type="SUPFAM" id="SSF111369">
    <property type="entry name" value="HlyD-like secretion proteins"/>
    <property type="match status" value="2"/>
</dbReference>
<name>M5U6M4_9BACT</name>
<dbReference type="PANTHER" id="PTHR30438:SF2">
    <property type="entry name" value="MEMBRANE PROTEIN"/>
    <property type="match status" value="1"/>
</dbReference>
<feature type="compositionally biased region" description="Polar residues" evidence="1">
    <location>
        <begin position="313"/>
        <end position="329"/>
    </location>
</feature>
<evidence type="ECO:0000259" key="2">
    <source>
        <dbReference type="Pfam" id="PF25881"/>
    </source>
</evidence>
<dbReference type="AlphaFoldDB" id="M5U6M4"/>
<dbReference type="Gene3D" id="2.40.30.170">
    <property type="match status" value="1"/>
</dbReference>
<dbReference type="Gene3D" id="1.10.287.470">
    <property type="entry name" value="Helix hairpin bin"/>
    <property type="match status" value="2"/>
</dbReference>
<accession>M5U6M4</accession>
<gene>
    <name evidence="3" type="ORF">RSSM_01448</name>
</gene>
<feature type="non-terminal residue" evidence="3">
    <location>
        <position position="352"/>
    </location>
</feature>
<feature type="region of interest" description="Disordered" evidence="1">
    <location>
        <begin position="161"/>
        <end position="187"/>
    </location>
</feature>
<feature type="region of interest" description="Disordered" evidence="1">
    <location>
        <begin position="303"/>
        <end position="352"/>
    </location>
</feature>
<evidence type="ECO:0000256" key="1">
    <source>
        <dbReference type="SAM" id="MobiDB-lite"/>
    </source>
</evidence>
<feature type="domain" description="YbhG-like alpha-helical hairpin" evidence="2">
    <location>
        <begin position="112"/>
        <end position="240"/>
    </location>
</feature>
<dbReference type="InterPro" id="IPR059052">
    <property type="entry name" value="HH_YbhG-like"/>
</dbReference>
<dbReference type="Gene3D" id="2.40.50.100">
    <property type="match status" value="2"/>
</dbReference>
<protein>
    <submittedName>
        <fullName evidence="3">RND family efflux transporter MFP subunit</fullName>
    </submittedName>
</protein>
<feature type="compositionally biased region" description="Basic and acidic residues" evidence="1">
    <location>
        <begin position="164"/>
        <end position="175"/>
    </location>
</feature>
<dbReference type="GO" id="GO:0005886">
    <property type="term" value="C:plasma membrane"/>
    <property type="evidence" value="ECO:0007669"/>
    <property type="project" value="TreeGrafter"/>
</dbReference>
<proteinExistence type="predicted"/>
<evidence type="ECO:0000313" key="3">
    <source>
        <dbReference type="EMBL" id="EMI57122.1"/>
    </source>
</evidence>
<organism evidence="3 4">
    <name type="scientific">Rhodopirellula sallentina SM41</name>
    <dbReference type="NCBI Taxonomy" id="1263870"/>
    <lineage>
        <taxon>Bacteria</taxon>
        <taxon>Pseudomonadati</taxon>
        <taxon>Planctomycetota</taxon>
        <taxon>Planctomycetia</taxon>
        <taxon>Pirellulales</taxon>
        <taxon>Pirellulaceae</taxon>
        <taxon>Rhodopirellula</taxon>
    </lineage>
</organism>
<comment type="caution">
    <text evidence="3">The sequence shown here is derived from an EMBL/GenBank/DDBJ whole genome shotgun (WGS) entry which is preliminary data.</text>
</comment>
<keyword evidence="4" id="KW-1185">Reference proteome</keyword>
<evidence type="ECO:0000313" key="4">
    <source>
        <dbReference type="Proteomes" id="UP000011885"/>
    </source>
</evidence>
<dbReference type="EMBL" id="ANOH01000110">
    <property type="protein sequence ID" value="EMI57122.1"/>
    <property type="molecule type" value="Genomic_DNA"/>
</dbReference>
<dbReference type="PANTHER" id="PTHR30438">
    <property type="entry name" value="36 KDA ANTIGEN-RELATED"/>
    <property type="match status" value="1"/>
</dbReference>
<dbReference type="Proteomes" id="UP000011885">
    <property type="component" value="Unassembled WGS sequence"/>
</dbReference>
<dbReference type="Pfam" id="PF25881">
    <property type="entry name" value="HH_YBHG"/>
    <property type="match status" value="1"/>
</dbReference>
<reference evidence="3 4" key="1">
    <citation type="journal article" date="2013" name="Mar. Genomics">
        <title>Expression of sulfatases in Rhodopirellula baltica and the diversity of sulfatases in the genus Rhodopirellula.</title>
        <authorList>
            <person name="Wegner C.E."/>
            <person name="Richter-Heitmann T."/>
            <person name="Klindworth A."/>
            <person name="Klockow C."/>
            <person name="Richter M."/>
            <person name="Achstetter T."/>
            <person name="Glockner F.O."/>
            <person name="Harder J."/>
        </authorList>
    </citation>
    <scope>NUCLEOTIDE SEQUENCE [LARGE SCALE GENOMIC DNA]</scope>
    <source>
        <strain evidence="3 4">SM41</strain>
    </source>
</reference>
<dbReference type="OrthoDB" id="266524at2"/>
<sequence length="352" mass="38068">MRLFVVFGAVAVIVCTFAGAWAMRSLPVLAPNASAGSGAIGGSEHSGDAAGRVNVAIIRAGEVSAPLLFESYRGEVRAKRSSWLSMRRSGRLNEILVHEGDAVAEGDVLARLDTSDLDVREMMADADVAAASASLEEAIAGPREQTKRAASARVRQLESQLQSAEKRLSRQEQLSRRSAGTDQELDDAKFAVDEMRATLASRKAELEELEDGTRAEQIAFARARLESAKASRRQVDVDRDDSQIVAPYAGVIAIRRYDEGEMIGPNQGVLQILEVEPVEARFGVPPEVCRGWRKGTRFWVGVNPPKQIPPSATPTLNPALTLSPSTSHQQQEERQLASDSQLANVDWDPAGS</sequence>